<dbReference type="InterPro" id="IPR003594">
    <property type="entry name" value="HATPase_dom"/>
</dbReference>
<evidence type="ECO:0000256" key="1">
    <source>
        <dbReference type="SAM" id="Coils"/>
    </source>
</evidence>
<dbReference type="Proteomes" id="UP001546774">
    <property type="component" value="Unassembled WGS sequence"/>
</dbReference>
<keyword evidence="1" id="KW-0175">Coiled coil</keyword>
<proteinExistence type="predicted"/>
<keyword evidence="4" id="KW-1185">Reference proteome</keyword>
<name>A0ABV1H8C0_9FIRM</name>
<reference evidence="3" key="1">
    <citation type="submission" date="2024-03" db="EMBL/GenBank/DDBJ databases">
        <title>Human intestinal bacterial collection.</title>
        <authorList>
            <person name="Pauvert C."/>
            <person name="Hitch T.C.A."/>
            <person name="Clavel T."/>
        </authorList>
    </citation>
    <scope>NUCLEOTIDE SEQUENCE [LARGE SCALE GENOMIC DNA]</scope>
    <source>
        <strain evidence="3">CLA-AA-H89B</strain>
    </source>
</reference>
<dbReference type="SUPFAM" id="SSF55874">
    <property type="entry name" value="ATPase domain of HSP90 chaperone/DNA topoisomerase II/histidine kinase"/>
    <property type="match status" value="1"/>
</dbReference>
<comment type="caution">
    <text evidence="3">The sequence shown here is derived from an EMBL/GenBank/DDBJ whole genome shotgun (WGS) entry which is preliminary data.</text>
</comment>
<organism evidence="3 4">
    <name type="scientific">Lachnospira intestinalis</name>
    <dbReference type="NCBI Taxonomy" id="3133158"/>
    <lineage>
        <taxon>Bacteria</taxon>
        <taxon>Bacillati</taxon>
        <taxon>Bacillota</taxon>
        <taxon>Clostridia</taxon>
        <taxon>Lachnospirales</taxon>
        <taxon>Lachnospiraceae</taxon>
        <taxon>Lachnospira</taxon>
    </lineage>
</organism>
<dbReference type="Pfam" id="PF02518">
    <property type="entry name" value="HATPase_c"/>
    <property type="match status" value="1"/>
</dbReference>
<gene>
    <name evidence="3" type="ORF">WMO37_13135</name>
</gene>
<accession>A0ABV1H8C0</accession>
<evidence type="ECO:0000313" key="3">
    <source>
        <dbReference type="EMBL" id="MEQ2555936.1"/>
    </source>
</evidence>
<feature type="domain" description="Histidine kinase/HSP90-like ATPase" evidence="2">
    <location>
        <begin position="134"/>
        <end position="224"/>
    </location>
</feature>
<evidence type="ECO:0000313" key="4">
    <source>
        <dbReference type="Proteomes" id="UP001546774"/>
    </source>
</evidence>
<evidence type="ECO:0000259" key="2">
    <source>
        <dbReference type="Pfam" id="PF02518"/>
    </source>
</evidence>
<sequence>MQKLKNELVQKEQEIARLLENNKALAQIIHRDNKLIPAMELAVNTFLQNQNTLSPQQLKEQGLALAAHLQTMSQERKFNLTEYQTNGQPLASTGICAVDAVLQLMYQRALQEQIGYTLRITENIKTTAMQSLSEEDFSHLLADLIENAFIAMSDVPDKKILINLGRMGNHLSVEISDNGQPFLPEIFQDFGLKAHTTHAGNGGSGIGLMDIWKLKKKYRASLVITEYAPGTYSYTKQISLIFDAKKHYIIQTYRRRELGQIRFRDDLYIFPY</sequence>
<dbReference type="Gene3D" id="3.30.565.10">
    <property type="entry name" value="Histidine kinase-like ATPase, C-terminal domain"/>
    <property type="match status" value="1"/>
</dbReference>
<feature type="coiled-coil region" evidence="1">
    <location>
        <begin position="1"/>
        <end position="28"/>
    </location>
</feature>
<dbReference type="EMBL" id="JBBMFS010000014">
    <property type="protein sequence ID" value="MEQ2555936.1"/>
    <property type="molecule type" value="Genomic_DNA"/>
</dbReference>
<dbReference type="InterPro" id="IPR036890">
    <property type="entry name" value="HATPase_C_sf"/>
</dbReference>
<protein>
    <submittedName>
        <fullName evidence="3">GHKL domain-containing protein</fullName>
    </submittedName>
</protein>